<sequence>MKAKHLHPLAFILSFYEQLKNMVALGLAILLFFHFTWWEWVLLFLALLIWSILSFWMTTYELTESELIYRSGVLERQVRHLPYHKIQNIHRKQWFFLQPFHLEEIAVDSGGKGAKQNQISLSVVPTWVALVLEQKRQDETTNLPTLIERAKVQAQNEGPATQEQDELVDKKDPQGQSFDVENDPKTATQTSSLRSNDSSRLSADSYRASVLSLITYAVTTPEVIFQFFIFLGGFVHLDQKGVVSHWLEQEFTNHVLGLGALMIVLLVVLFVLIVIAFNVLRTVILYFGFEVHHDAGHLTIARGLFERQTMHLSINRMQTVEVRQNIFRQALGLSTVKTRLITDENGEDKVSKNVPTLIPMVKSGAVDHYLSQWLPNFPSKPIKKTSSSTYQILTMIRNGLFWTLPVAAVLIYVFQRLPLVVLLVLLVLAFVVGAGWYKGKATTAQVVNGQVLVLKTAKNYETITTYIAWDKIQSLSIKQSWWLARRNQRAHLAVVVRTDTSTKVLTARYLPMEEVKAIFDWYQSLG</sequence>
<dbReference type="PANTHER" id="PTHR34473:SF2">
    <property type="entry name" value="UPF0699 TRANSMEMBRANE PROTEIN YDBT"/>
    <property type="match status" value="1"/>
</dbReference>
<keyword evidence="5" id="KW-1185">Reference proteome</keyword>
<dbReference type="PANTHER" id="PTHR34473">
    <property type="entry name" value="UPF0699 TRANSMEMBRANE PROTEIN YDBS"/>
    <property type="match status" value="1"/>
</dbReference>
<dbReference type="InterPro" id="IPR014529">
    <property type="entry name" value="UCP026631"/>
</dbReference>
<gene>
    <name evidence="4" type="ORF">R53137_KAKDMLNK_00070</name>
</gene>
<feature type="transmembrane region" description="Helical" evidence="2">
    <location>
        <begin position="255"/>
        <end position="280"/>
    </location>
</feature>
<feature type="domain" description="YdbS-like PH" evidence="3">
    <location>
        <begin position="292"/>
        <end position="340"/>
    </location>
</feature>
<feature type="region of interest" description="Disordered" evidence="1">
    <location>
        <begin position="153"/>
        <end position="199"/>
    </location>
</feature>
<feature type="domain" description="YdbS-like PH" evidence="3">
    <location>
        <begin position="57"/>
        <end position="119"/>
    </location>
</feature>
<feature type="transmembrane region" description="Helical" evidence="2">
    <location>
        <begin position="43"/>
        <end position="62"/>
    </location>
</feature>
<feature type="transmembrane region" description="Helical" evidence="2">
    <location>
        <begin position="419"/>
        <end position="437"/>
    </location>
</feature>
<comment type="caution">
    <text evidence="4">The sequence shown here is derived from an EMBL/GenBank/DDBJ whole genome shotgun (WGS) entry which is preliminary data.</text>
</comment>
<evidence type="ECO:0000259" key="3">
    <source>
        <dbReference type="Pfam" id="PF03703"/>
    </source>
</evidence>
<name>A0ABN9YIC7_9LACO</name>
<feature type="transmembrane region" description="Helical" evidence="2">
    <location>
        <begin position="392"/>
        <end position="413"/>
    </location>
</feature>
<feature type="compositionally biased region" description="Polar residues" evidence="1">
    <location>
        <begin position="174"/>
        <end position="190"/>
    </location>
</feature>
<evidence type="ECO:0000313" key="4">
    <source>
        <dbReference type="EMBL" id="CAK1224888.1"/>
    </source>
</evidence>
<evidence type="ECO:0000313" key="5">
    <source>
        <dbReference type="Proteomes" id="UP001314262"/>
    </source>
</evidence>
<keyword evidence="2" id="KW-0812">Transmembrane</keyword>
<feature type="compositionally biased region" description="Polar residues" evidence="1">
    <location>
        <begin position="153"/>
        <end position="162"/>
    </location>
</feature>
<dbReference type="Pfam" id="PF03703">
    <property type="entry name" value="bPH_2"/>
    <property type="match status" value="2"/>
</dbReference>
<protein>
    <submittedName>
        <fullName evidence="4">Contains bPH2 (Bacterial pleckstrin homology) domain (YdbT)</fullName>
    </submittedName>
</protein>
<organism evidence="4 5">
    <name type="scientific">Fructobacillus tropaeoli</name>
    <dbReference type="NCBI Taxonomy" id="709323"/>
    <lineage>
        <taxon>Bacteria</taxon>
        <taxon>Bacillati</taxon>
        <taxon>Bacillota</taxon>
        <taxon>Bacilli</taxon>
        <taxon>Lactobacillales</taxon>
        <taxon>Lactobacillaceae</taxon>
        <taxon>Fructobacillus</taxon>
    </lineage>
</organism>
<dbReference type="RefSeq" id="WP_203618145.1">
    <property type="nucleotide sequence ID" value="NZ_BOJU01000002.1"/>
</dbReference>
<keyword evidence="2" id="KW-1133">Transmembrane helix</keyword>
<accession>A0ABN9YIC7</accession>
<dbReference type="EMBL" id="CAUZLT010000001">
    <property type="protein sequence ID" value="CAK1224888.1"/>
    <property type="molecule type" value="Genomic_DNA"/>
</dbReference>
<evidence type="ECO:0000256" key="2">
    <source>
        <dbReference type="SAM" id="Phobius"/>
    </source>
</evidence>
<dbReference type="PIRSF" id="PIRSF026631">
    <property type="entry name" value="UCP026631"/>
    <property type="match status" value="1"/>
</dbReference>
<dbReference type="Proteomes" id="UP001314262">
    <property type="component" value="Unassembled WGS sequence"/>
</dbReference>
<feature type="transmembrane region" description="Helical" evidence="2">
    <location>
        <begin position="210"/>
        <end position="235"/>
    </location>
</feature>
<reference evidence="4 5" key="1">
    <citation type="submission" date="2023-10" db="EMBL/GenBank/DDBJ databases">
        <authorList>
            <person name="Botero Cardona J."/>
        </authorList>
    </citation>
    <scope>NUCLEOTIDE SEQUENCE [LARGE SCALE GENOMIC DNA]</scope>
    <source>
        <strain evidence="4 5">R-53137</strain>
    </source>
</reference>
<keyword evidence="2" id="KW-0472">Membrane</keyword>
<evidence type="ECO:0000256" key="1">
    <source>
        <dbReference type="SAM" id="MobiDB-lite"/>
    </source>
</evidence>
<proteinExistence type="predicted"/>
<dbReference type="InterPro" id="IPR005182">
    <property type="entry name" value="YdbS-like_PH"/>
</dbReference>